<sequence length="110" mass="12479">MISDEPSMLYLNVQEDDEDDDDVDVDYDISSAYIDDNGDNSEEDDIRTPLNPLSSTIVNQWKSSQWFSNAPYDYISSRASLDMGSGEQIDDLIGSRTIRLLDWNNAMTDL</sequence>
<name>A0ACC0BFP0_CATRO</name>
<comment type="caution">
    <text evidence="1">The sequence shown here is derived from an EMBL/GenBank/DDBJ whole genome shotgun (WGS) entry which is preliminary data.</text>
</comment>
<dbReference type="EMBL" id="CM044703">
    <property type="protein sequence ID" value="KAI5671480.1"/>
    <property type="molecule type" value="Genomic_DNA"/>
</dbReference>
<reference evidence="2" key="1">
    <citation type="journal article" date="2023" name="Nat. Plants">
        <title>Single-cell RNA sequencing provides a high-resolution roadmap for understanding the multicellular compartmentation of specialized metabolism.</title>
        <authorList>
            <person name="Sun S."/>
            <person name="Shen X."/>
            <person name="Li Y."/>
            <person name="Li Y."/>
            <person name="Wang S."/>
            <person name="Li R."/>
            <person name="Zhang H."/>
            <person name="Shen G."/>
            <person name="Guo B."/>
            <person name="Wei J."/>
            <person name="Xu J."/>
            <person name="St-Pierre B."/>
            <person name="Chen S."/>
            <person name="Sun C."/>
        </authorList>
    </citation>
    <scope>NUCLEOTIDE SEQUENCE [LARGE SCALE GENOMIC DNA]</scope>
</reference>
<evidence type="ECO:0000313" key="1">
    <source>
        <dbReference type="EMBL" id="KAI5671480.1"/>
    </source>
</evidence>
<dbReference type="Proteomes" id="UP001060085">
    <property type="component" value="Linkage Group LG03"/>
</dbReference>
<keyword evidence="2" id="KW-1185">Reference proteome</keyword>
<organism evidence="1 2">
    <name type="scientific">Catharanthus roseus</name>
    <name type="common">Madagascar periwinkle</name>
    <name type="synonym">Vinca rosea</name>
    <dbReference type="NCBI Taxonomy" id="4058"/>
    <lineage>
        <taxon>Eukaryota</taxon>
        <taxon>Viridiplantae</taxon>
        <taxon>Streptophyta</taxon>
        <taxon>Embryophyta</taxon>
        <taxon>Tracheophyta</taxon>
        <taxon>Spermatophyta</taxon>
        <taxon>Magnoliopsida</taxon>
        <taxon>eudicotyledons</taxon>
        <taxon>Gunneridae</taxon>
        <taxon>Pentapetalae</taxon>
        <taxon>asterids</taxon>
        <taxon>lamiids</taxon>
        <taxon>Gentianales</taxon>
        <taxon>Apocynaceae</taxon>
        <taxon>Rauvolfioideae</taxon>
        <taxon>Vinceae</taxon>
        <taxon>Catharanthinae</taxon>
        <taxon>Catharanthus</taxon>
    </lineage>
</organism>
<protein>
    <submittedName>
        <fullName evidence="1">Uncharacterized protein</fullName>
    </submittedName>
</protein>
<accession>A0ACC0BFP0</accession>
<proteinExistence type="predicted"/>
<gene>
    <name evidence="1" type="ORF">M9H77_11844</name>
</gene>
<evidence type="ECO:0000313" key="2">
    <source>
        <dbReference type="Proteomes" id="UP001060085"/>
    </source>
</evidence>